<dbReference type="InterPro" id="IPR008979">
    <property type="entry name" value="Galactose-bd-like_sf"/>
</dbReference>
<dbReference type="PRINTS" id="PR00742">
    <property type="entry name" value="GLHYDRLASE35"/>
</dbReference>
<sequence length="631" mass="70676">MVGFRGYTYYKDHAGIKSGLSVAEKSLVLNGQPLRLISGTIHYFRVVPEYWAHRLLQLKACGCNCVETYIPWNLHEPLPGVFNFDGICDLRKFIEIAAELDLLVIFRPGPYICAEWEFGGLPSWLLHDPKMVVRTTYPPFMAAVDRFFGKLLPLVADLQFTQSGPIILVQIENEYGAYGSDRAYMDGIAALLKKHGIQEMLFTSDGVSDLAPGQASDAWLTVNEQSHLSSVLDKLDAFQPKKHLMVTEYWSGWFDHWHEKHHTIPVEKYCQELSTILARGASVNFYVFHGGTTFGFMNGANSELFNSPGYAPTITSYDYDCLVNEDGSLSEKWHKTRDLLDSFGLLPTNLPGLPENIPIAKYEPIAANGFIALEDLLKKTASLKASVPLSMEMLNYNQGYGQAYGFIAYETEIPNSASVLCIEEMHDRAIIFVNDQEKSVIEYTKSTQKNHEVQIAPFNSPEKTLRLTILVENMGRVNFVRNPKTLDTQRKGIIGTISLNGEPVIDWTVRPLELLDSQVRQLSDSNNGWTICSSSRVCVPGLVRFHLQLAKEPCDTFFDMEGWGRGAVFANGFNVGRYWPSAGPQKTLYVPAPLLRKGANTIVVFELHSVQAQLRFAGEAVLGEIAEPWGH</sequence>
<evidence type="ECO:0000313" key="10">
    <source>
        <dbReference type="Proteomes" id="UP000192578"/>
    </source>
</evidence>
<dbReference type="PIRSF" id="PIRSF006336">
    <property type="entry name" value="B-gal"/>
    <property type="match status" value="1"/>
</dbReference>
<dbReference type="GO" id="GO:0005975">
    <property type="term" value="P:carbohydrate metabolic process"/>
    <property type="evidence" value="ECO:0007669"/>
    <property type="project" value="InterPro"/>
</dbReference>
<keyword evidence="10" id="KW-1185">Reference proteome</keyword>
<dbReference type="InterPro" id="IPR026283">
    <property type="entry name" value="B-gal_1-like"/>
</dbReference>
<accession>A0A1W0WUD9</accession>
<dbReference type="InterPro" id="IPR017853">
    <property type="entry name" value="GH"/>
</dbReference>
<dbReference type="AlphaFoldDB" id="A0A1W0WUD9"/>
<comment type="caution">
    <text evidence="9">The sequence shown here is derived from an EMBL/GenBank/DDBJ whole genome shotgun (WGS) entry which is preliminary data.</text>
</comment>
<dbReference type="OrthoDB" id="1657402at2759"/>
<feature type="domain" description="Beta-galactosidase 1-like first all-beta" evidence="7">
    <location>
        <begin position="401"/>
        <end position="513"/>
    </location>
</feature>
<dbReference type="Gene3D" id="3.20.20.80">
    <property type="entry name" value="Glycosidases"/>
    <property type="match status" value="1"/>
</dbReference>
<dbReference type="FunFam" id="2.60.120.260:FF:000049">
    <property type="entry name" value="Beta-galactosidase"/>
    <property type="match status" value="1"/>
</dbReference>
<keyword evidence="3" id="KW-0326">Glycosidase</keyword>
<dbReference type="EMBL" id="MTYJ01000045">
    <property type="protein sequence ID" value="OQV18816.1"/>
    <property type="molecule type" value="Genomic_DNA"/>
</dbReference>
<gene>
    <name evidence="9" type="ORF">BV898_07073</name>
</gene>
<dbReference type="SUPFAM" id="SSF51445">
    <property type="entry name" value="(Trans)glycosidases"/>
    <property type="match status" value="1"/>
</dbReference>
<feature type="active site" description="Nucleophile" evidence="4">
    <location>
        <position position="248"/>
    </location>
</feature>
<dbReference type="FunFam" id="3.20.20.80:FF:000115">
    <property type="entry name" value="Beta-galactosidase"/>
    <property type="match status" value="1"/>
</dbReference>
<comment type="similarity">
    <text evidence="1 5">Belongs to the glycosyl hydrolase 35 family.</text>
</comment>
<dbReference type="Proteomes" id="UP000192578">
    <property type="component" value="Unassembled WGS sequence"/>
</dbReference>
<evidence type="ECO:0000256" key="3">
    <source>
        <dbReference type="ARBA" id="ARBA00023295"/>
    </source>
</evidence>
<reference evidence="10" key="1">
    <citation type="submission" date="2017-01" db="EMBL/GenBank/DDBJ databases">
        <title>Comparative genomics of anhydrobiosis in the tardigrade Hypsibius dujardini.</title>
        <authorList>
            <person name="Yoshida Y."/>
            <person name="Koutsovoulos G."/>
            <person name="Laetsch D."/>
            <person name="Stevens L."/>
            <person name="Kumar S."/>
            <person name="Horikawa D."/>
            <person name="Ishino K."/>
            <person name="Komine S."/>
            <person name="Tomita M."/>
            <person name="Blaxter M."/>
            <person name="Arakawa K."/>
        </authorList>
    </citation>
    <scope>NUCLEOTIDE SEQUENCE [LARGE SCALE GENOMIC DNA]</scope>
    <source>
        <strain evidence="10">Z151</strain>
    </source>
</reference>
<dbReference type="PANTHER" id="PTHR23421">
    <property type="entry name" value="BETA-GALACTOSIDASE RELATED"/>
    <property type="match status" value="1"/>
</dbReference>
<feature type="active site" description="Proton donor" evidence="4">
    <location>
        <position position="174"/>
    </location>
</feature>
<keyword evidence="2" id="KW-0378">Hydrolase</keyword>
<evidence type="ECO:0000259" key="7">
    <source>
        <dbReference type="Pfam" id="PF21317"/>
    </source>
</evidence>
<dbReference type="Pfam" id="PF21317">
    <property type="entry name" value="BetaGal_ABD_1"/>
    <property type="match status" value="1"/>
</dbReference>
<dbReference type="Pfam" id="PF21467">
    <property type="entry name" value="BetaGal_gal-bd"/>
    <property type="match status" value="1"/>
</dbReference>
<evidence type="ECO:0000259" key="6">
    <source>
        <dbReference type="Pfam" id="PF01301"/>
    </source>
</evidence>
<dbReference type="InterPro" id="IPR031330">
    <property type="entry name" value="Gly_Hdrlase_35_cat"/>
</dbReference>
<protein>
    <submittedName>
        <fullName evidence="9">Beta-galactosidase-1-like protein 2</fullName>
    </submittedName>
</protein>
<evidence type="ECO:0000256" key="5">
    <source>
        <dbReference type="RuleBase" id="RU003679"/>
    </source>
</evidence>
<evidence type="ECO:0000259" key="8">
    <source>
        <dbReference type="Pfam" id="PF21467"/>
    </source>
</evidence>
<evidence type="ECO:0000256" key="1">
    <source>
        <dbReference type="ARBA" id="ARBA00009809"/>
    </source>
</evidence>
<feature type="domain" description="Glycoside hydrolase 35 catalytic" evidence="6">
    <location>
        <begin position="26"/>
        <end position="341"/>
    </location>
</feature>
<dbReference type="Gene3D" id="2.60.120.260">
    <property type="entry name" value="Galactose-binding domain-like"/>
    <property type="match status" value="2"/>
</dbReference>
<name>A0A1W0WUD9_HYPEX</name>
<dbReference type="InterPro" id="IPR048912">
    <property type="entry name" value="BetaGal1-like_ABD1"/>
</dbReference>
<dbReference type="InterPro" id="IPR048913">
    <property type="entry name" value="BetaGal_gal-bd"/>
</dbReference>
<evidence type="ECO:0000256" key="4">
    <source>
        <dbReference type="PIRSR" id="PIRSR006336-1"/>
    </source>
</evidence>
<dbReference type="InterPro" id="IPR001944">
    <property type="entry name" value="Glycoside_Hdrlase_35"/>
</dbReference>
<proteinExistence type="inferred from homology"/>
<evidence type="ECO:0000313" key="9">
    <source>
        <dbReference type="EMBL" id="OQV18816.1"/>
    </source>
</evidence>
<evidence type="ECO:0000256" key="2">
    <source>
        <dbReference type="ARBA" id="ARBA00022801"/>
    </source>
</evidence>
<organism evidence="9 10">
    <name type="scientific">Hypsibius exemplaris</name>
    <name type="common">Freshwater tardigrade</name>
    <dbReference type="NCBI Taxonomy" id="2072580"/>
    <lineage>
        <taxon>Eukaryota</taxon>
        <taxon>Metazoa</taxon>
        <taxon>Ecdysozoa</taxon>
        <taxon>Tardigrada</taxon>
        <taxon>Eutardigrada</taxon>
        <taxon>Parachela</taxon>
        <taxon>Hypsibioidea</taxon>
        <taxon>Hypsibiidae</taxon>
        <taxon>Hypsibius</taxon>
    </lineage>
</organism>
<dbReference type="Pfam" id="PF01301">
    <property type="entry name" value="Glyco_hydro_35"/>
    <property type="match status" value="1"/>
</dbReference>
<dbReference type="SUPFAM" id="SSF49785">
    <property type="entry name" value="Galactose-binding domain-like"/>
    <property type="match status" value="1"/>
</dbReference>
<feature type="domain" description="Beta-galactosidase galactose-binding" evidence="8">
    <location>
        <begin position="544"/>
        <end position="600"/>
    </location>
</feature>
<dbReference type="GO" id="GO:0004565">
    <property type="term" value="F:beta-galactosidase activity"/>
    <property type="evidence" value="ECO:0007669"/>
    <property type="project" value="InterPro"/>
</dbReference>